<dbReference type="RefSeq" id="WP_269443407.1">
    <property type="nucleotide sequence ID" value="NZ_CP097463.1"/>
</dbReference>
<keyword evidence="5" id="KW-1185">Reference proteome</keyword>
<dbReference type="EMBL" id="CP097463">
    <property type="protein sequence ID" value="WAX56871.1"/>
    <property type="molecule type" value="Genomic_DNA"/>
</dbReference>
<dbReference type="PROSITE" id="PS51257">
    <property type="entry name" value="PROKAR_LIPOPROTEIN"/>
    <property type="match status" value="1"/>
</dbReference>
<protein>
    <submittedName>
        <fullName evidence="4">DUF6318 family protein</fullName>
    </submittedName>
</protein>
<keyword evidence="2" id="KW-0732">Signal</keyword>
<evidence type="ECO:0000313" key="5">
    <source>
        <dbReference type="Proteomes" id="UP001164693"/>
    </source>
</evidence>
<evidence type="ECO:0000256" key="1">
    <source>
        <dbReference type="SAM" id="MobiDB-lite"/>
    </source>
</evidence>
<feature type="domain" description="DUF6318" evidence="3">
    <location>
        <begin position="81"/>
        <end position="214"/>
    </location>
</feature>
<evidence type="ECO:0000256" key="2">
    <source>
        <dbReference type="SAM" id="SignalP"/>
    </source>
</evidence>
<evidence type="ECO:0000313" key="4">
    <source>
        <dbReference type="EMBL" id="WAX56871.1"/>
    </source>
</evidence>
<dbReference type="InterPro" id="IPR046281">
    <property type="entry name" value="DUF6318"/>
</dbReference>
<sequence>MRARFAPLVLLVVMALAACDGSGSGGDPSSPVRTSPAGSVSGSVPPVTVSHSGPPRPAGPTVPADVPTTGPNLREPGERPPVMPLEATQHTQDGAVAFAKFFIQTIDWAYATTSTTYMRHYFQPGCVTCKSIQAGIDDAAAKHRHFQGDRFSIGAARDVAADATYGAEISLLLPVAVTTVAVIDASGQFVSGEPALHLKERVWLAWIDGAWWVVAFGPEQ</sequence>
<gene>
    <name evidence="4" type="ORF">M6B22_20440</name>
</gene>
<proteinExistence type="predicted"/>
<feature type="region of interest" description="Disordered" evidence="1">
    <location>
        <begin position="22"/>
        <end position="82"/>
    </location>
</feature>
<dbReference type="Proteomes" id="UP001164693">
    <property type="component" value="Chromosome"/>
</dbReference>
<accession>A0ABY7K168</accession>
<feature type="signal peptide" evidence="2">
    <location>
        <begin position="1"/>
        <end position="17"/>
    </location>
</feature>
<name>A0ABY7K168_9ACTN</name>
<organism evidence="4 5">
    <name type="scientific">Jatrophihabitans cynanchi</name>
    <dbReference type="NCBI Taxonomy" id="2944128"/>
    <lineage>
        <taxon>Bacteria</taxon>
        <taxon>Bacillati</taxon>
        <taxon>Actinomycetota</taxon>
        <taxon>Actinomycetes</taxon>
        <taxon>Jatrophihabitantales</taxon>
        <taxon>Jatrophihabitantaceae</taxon>
        <taxon>Jatrophihabitans</taxon>
    </lineage>
</organism>
<reference evidence="4" key="1">
    <citation type="submission" date="2022-05" db="EMBL/GenBank/DDBJ databases">
        <title>Jatrophihabitans sp. SB3-54 whole genome sequence.</title>
        <authorList>
            <person name="Suh M.K."/>
            <person name="Eom M.K."/>
            <person name="Kim J.S."/>
            <person name="Kim H.S."/>
            <person name="Do H.E."/>
            <person name="Shin Y.K."/>
            <person name="Lee J.-S."/>
        </authorList>
    </citation>
    <scope>NUCLEOTIDE SEQUENCE</scope>
    <source>
        <strain evidence="4">SB3-54</strain>
    </source>
</reference>
<feature type="chain" id="PRO_5046605003" evidence="2">
    <location>
        <begin position="18"/>
        <end position="220"/>
    </location>
</feature>
<evidence type="ECO:0000259" key="3">
    <source>
        <dbReference type="Pfam" id="PF19843"/>
    </source>
</evidence>
<feature type="compositionally biased region" description="Low complexity" evidence="1">
    <location>
        <begin position="22"/>
        <end position="53"/>
    </location>
</feature>
<dbReference type="Pfam" id="PF19843">
    <property type="entry name" value="DUF6318"/>
    <property type="match status" value="1"/>
</dbReference>